<dbReference type="Gene3D" id="3.40.630.30">
    <property type="match status" value="1"/>
</dbReference>
<dbReference type="Proteomes" id="UP000178485">
    <property type="component" value="Chromosome i"/>
</dbReference>
<keyword evidence="5" id="KW-1185">Reference proteome</keyword>
<dbReference type="PANTHER" id="PTHR43800:SF1">
    <property type="entry name" value="PEPTIDYL-LYSINE N-ACETYLTRANSFERASE YJAB"/>
    <property type="match status" value="1"/>
</dbReference>
<dbReference type="InterPro" id="IPR000182">
    <property type="entry name" value="GNAT_dom"/>
</dbReference>
<dbReference type="CDD" id="cd04301">
    <property type="entry name" value="NAT_SF"/>
    <property type="match status" value="1"/>
</dbReference>
<dbReference type="InterPro" id="IPR016181">
    <property type="entry name" value="Acyl_CoA_acyltransferase"/>
</dbReference>
<gene>
    <name evidence="4" type="primary">yjaB</name>
    <name evidence="4" type="ORF">ING2E5A_1970</name>
</gene>
<accession>A0A1G4G8B9</accession>
<keyword evidence="1 4" id="KW-0808">Transferase</keyword>
<evidence type="ECO:0000256" key="1">
    <source>
        <dbReference type="ARBA" id="ARBA00022679"/>
    </source>
</evidence>
<dbReference type="AlphaFoldDB" id="A0A1G4G8B9"/>
<sequence>MTTENICIQKYRHSDREQILKVWERSVAATHHFLDPGDFEEIRKLVHGIDFDQFEVYCLKEDKEVVGFIGLADRKIEMLFLSPDHFGKGFGRKLVEFAVSAHQTDSVDVNEQNRDAVEFYEKLGFMAYERRETDDLGFEYPLLRMSLDRV</sequence>
<evidence type="ECO:0000313" key="5">
    <source>
        <dbReference type="Proteomes" id="UP000178485"/>
    </source>
</evidence>
<dbReference type="GO" id="GO:0016747">
    <property type="term" value="F:acyltransferase activity, transferring groups other than amino-acyl groups"/>
    <property type="evidence" value="ECO:0007669"/>
    <property type="project" value="InterPro"/>
</dbReference>
<organism evidence="4 5">
    <name type="scientific">Petrimonas mucosa</name>
    <dbReference type="NCBI Taxonomy" id="1642646"/>
    <lineage>
        <taxon>Bacteria</taxon>
        <taxon>Pseudomonadati</taxon>
        <taxon>Bacteroidota</taxon>
        <taxon>Bacteroidia</taxon>
        <taxon>Bacteroidales</taxon>
        <taxon>Dysgonomonadaceae</taxon>
        <taxon>Petrimonas</taxon>
    </lineage>
</organism>
<evidence type="ECO:0000256" key="2">
    <source>
        <dbReference type="ARBA" id="ARBA00023315"/>
    </source>
</evidence>
<evidence type="ECO:0000259" key="3">
    <source>
        <dbReference type="PROSITE" id="PS51186"/>
    </source>
</evidence>
<dbReference type="SUPFAM" id="SSF55729">
    <property type="entry name" value="Acyl-CoA N-acyltransferases (Nat)"/>
    <property type="match status" value="1"/>
</dbReference>
<reference evidence="4 5" key="1">
    <citation type="submission" date="2016-08" db="EMBL/GenBank/DDBJ databases">
        <authorList>
            <person name="Seilhamer J.J."/>
        </authorList>
    </citation>
    <scope>NUCLEOTIDE SEQUENCE [LARGE SCALE GENOMIC DNA]</scope>
    <source>
        <strain evidence="4">ING2-E5A</strain>
    </source>
</reference>
<dbReference type="PROSITE" id="PS51186">
    <property type="entry name" value="GNAT"/>
    <property type="match status" value="1"/>
</dbReference>
<dbReference type="RefSeq" id="WP_071137198.1">
    <property type="nucleotide sequence ID" value="NZ_DUQN01000001.1"/>
</dbReference>
<dbReference type="KEGG" id="pmuc:ING2E5A_1970"/>
<dbReference type="EC" id="2.3.1.-" evidence="4"/>
<keyword evidence="2 4" id="KW-0012">Acyltransferase</keyword>
<protein>
    <submittedName>
        <fullName evidence="4">Putative N-acetyltransferase YjaB</fullName>
        <ecNumber evidence="4">2.3.1.-</ecNumber>
    </submittedName>
</protein>
<name>A0A1G4G8B9_9BACT</name>
<evidence type="ECO:0000313" key="4">
    <source>
        <dbReference type="EMBL" id="SCM58787.1"/>
    </source>
</evidence>
<dbReference type="PANTHER" id="PTHR43800">
    <property type="entry name" value="PEPTIDYL-LYSINE N-ACETYLTRANSFERASE YJAB"/>
    <property type="match status" value="1"/>
</dbReference>
<proteinExistence type="predicted"/>
<feature type="domain" description="N-acetyltransferase" evidence="3">
    <location>
        <begin position="6"/>
        <end position="150"/>
    </location>
</feature>
<dbReference type="STRING" id="1642646.ING2E5A_1970"/>
<dbReference type="Pfam" id="PF13673">
    <property type="entry name" value="Acetyltransf_10"/>
    <property type="match status" value="1"/>
</dbReference>
<dbReference type="EMBL" id="LT608328">
    <property type="protein sequence ID" value="SCM58787.1"/>
    <property type="molecule type" value="Genomic_DNA"/>
</dbReference>